<evidence type="ECO:0000313" key="2">
    <source>
        <dbReference type="EMBL" id="KAK9863917.1"/>
    </source>
</evidence>
<evidence type="ECO:0000313" key="3">
    <source>
        <dbReference type="Proteomes" id="UP001485043"/>
    </source>
</evidence>
<dbReference type="EMBL" id="JALJOV010000415">
    <property type="protein sequence ID" value="KAK9863917.1"/>
    <property type="molecule type" value="Genomic_DNA"/>
</dbReference>
<protein>
    <recommendedName>
        <fullName evidence="4">Aminoglycoside phosphotransferase domain-containing protein</fullName>
    </recommendedName>
</protein>
<evidence type="ECO:0008006" key="4">
    <source>
        <dbReference type="Google" id="ProtNLM"/>
    </source>
</evidence>
<accession>A0AAW1T4I7</accession>
<dbReference type="AlphaFoldDB" id="A0AAW1T4I7"/>
<name>A0AAW1T4I7_9CHLO</name>
<sequence length="361" mass="40291">MDVFAAEIDKVERKIDQAEGEVKEASAQGRVEKAHQLREEKQQLRKVKEQLREEKLVALRASGGREEHSQAAEGEPAAKRRRQEETVLNSLARDLPSASVVAGYPKEFSKFLERFPIHMHRPCHDCTIPLTAMRREFGQFQEDYHVANPIPEDCKFARQFCETVSKVHPDEVKADALPYKWQAVTMEYLAPPEWVPLSILAPVRLEAPLDSALPPPLSLQAWDAVADLARVALKHAQKVRLAAPARDTPDGLPTVHGDLRLPNIMAHLASIGEVDAIIFLDFDWAGAAGVSRCPVIMNPEIHWPIGADPQMLMDQTHDTQLLEAELRKGAVLADAYMPFGLLMQGLAEQNENTRLHGACEP</sequence>
<evidence type="ECO:0000256" key="1">
    <source>
        <dbReference type="SAM" id="MobiDB-lite"/>
    </source>
</evidence>
<feature type="region of interest" description="Disordered" evidence="1">
    <location>
        <begin position="59"/>
        <end position="82"/>
    </location>
</feature>
<gene>
    <name evidence="2" type="ORF">WJX84_011339</name>
</gene>
<comment type="caution">
    <text evidence="2">The sequence shown here is derived from an EMBL/GenBank/DDBJ whole genome shotgun (WGS) entry which is preliminary data.</text>
</comment>
<proteinExistence type="predicted"/>
<keyword evidence="3" id="KW-1185">Reference proteome</keyword>
<organism evidence="2 3">
    <name type="scientific">Apatococcus fuscideae</name>
    <dbReference type="NCBI Taxonomy" id="2026836"/>
    <lineage>
        <taxon>Eukaryota</taxon>
        <taxon>Viridiplantae</taxon>
        <taxon>Chlorophyta</taxon>
        <taxon>core chlorophytes</taxon>
        <taxon>Trebouxiophyceae</taxon>
        <taxon>Chlorellales</taxon>
        <taxon>Chlorellaceae</taxon>
        <taxon>Apatococcus</taxon>
    </lineage>
</organism>
<reference evidence="2 3" key="1">
    <citation type="journal article" date="2024" name="Nat. Commun.">
        <title>Phylogenomics reveals the evolutionary origins of lichenization in chlorophyte algae.</title>
        <authorList>
            <person name="Puginier C."/>
            <person name="Libourel C."/>
            <person name="Otte J."/>
            <person name="Skaloud P."/>
            <person name="Haon M."/>
            <person name="Grisel S."/>
            <person name="Petersen M."/>
            <person name="Berrin J.G."/>
            <person name="Delaux P.M."/>
            <person name="Dal Grande F."/>
            <person name="Keller J."/>
        </authorList>
    </citation>
    <scope>NUCLEOTIDE SEQUENCE [LARGE SCALE GENOMIC DNA]</scope>
    <source>
        <strain evidence="2 3">SAG 2523</strain>
    </source>
</reference>
<dbReference type="Proteomes" id="UP001485043">
    <property type="component" value="Unassembled WGS sequence"/>
</dbReference>